<keyword evidence="2" id="KW-0808">Transferase</keyword>
<dbReference type="EMBL" id="JBIGHX010000003">
    <property type="protein sequence ID" value="MFG6462232.1"/>
    <property type="molecule type" value="Genomic_DNA"/>
</dbReference>
<name>A0ABW7GJU6_9BURK</name>
<proteinExistence type="predicted"/>
<dbReference type="RefSeq" id="WP_394511097.1">
    <property type="nucleotide sequence ID" value="NZ_JBIGHX010000003.1"/>
</dbReference>
<dbReference type="SUPFAM" id="SSF52833">
    <property type="entry name" value="Thioredoxin-like"/>
    <property type="match status" value="1"/>
</dbReference>
<evidence type="ECO:0000313" key="3">
    <source>
        <dbReference type="Proteomes" id="UP001606302"/>
    </source>
</evidence>
<evidence type="ECO:0000259" key="1">
    <source>
        <dbReference type="PROSITE" id="PS50404"/>
    </source>
</evidence>
<gene>
    <name evidence="2" type="ORF">ACG04Q_11690</name>
</gene>
<dbReference type="Proteomes" id="UP001606302">
    <property type="component" value="Unassembled WGS sequence"/>
</dbReference>
<dbReference type="Gene3D" id="3.40.30.10">
    <property type="entry name" value="Glutaredoxin"/>
    <property type="match status" value="1"/>
</dbReference>
<reference evidence="2 3" key="1">
    <citation type="submission" date="2024-08" db="EMBL/GenBank/DDBJ databases">
        <authorList>
            <person name="Lu H."/>
        </authorList>
    </citation>
    <scope>NUCLEOTIDE SEQUENCE [LARGE SCALE GENOMIC DNA]</scope>
    <source>
        <strain evidence="2 3">DXS20W</strain>
    </source>
</reference>
<dbReference type="Gene3D" id="1.20.1050.10">
    <property type="match status" value="1"/>
</dbReference>
<dbReference type="SUPFAM" id="SSF47616">
    <property type="entry name" value="GST C-terminal domain-like"/>
    <property type="match status" value="1"/>
</dbReference>
<feature type="domain" description="GST N-terminal" evidence="1">
    <location>
        <begin position="1"/>
        <end position="78"/>
    </location>
</feature>
<dbReference type="GO" id="GO:0004364">
    <property type="term" value="F:glutathione transferase activity"/>
    <property type="evidence" value="ECO:0007669"/>
    <property type="project" value="UniProtKB-EC"/>
</dbReference>
<dbReference type="EC" id="2.5.1.18" evidence="2"/>
<dbReference type="PANTHER" id="PTHR42673">
    <property type="entry name" value="MALEYLACETOACETATE ISOMERASE"/>
    <property type="match status" value="1"/>
</dbReference>
<sequence>MKLIGMLDSPFVRRVAISMRLLGLPFEHAAVSVFRGFDAFRQINPVVKAPTLVCDDGTVLMDSTLLLQYAEALAGRSLLPTTPAGLQHELRLIGLALAACEKTAQIVYERGLRPAEKHHQPWVDRVTGQLAAAHCALDAELAARPLHTVTEAGLTQAGITVGVAWGFTRFVLPECAPAEAFPHLAAHADAVEQLPVFRAVPCDDAVQLG</sequence>
<evidence type="ECO:0000313" key="2">
    <source>
        <dbReference type="EMBL" id="MFG6462232.1"/>
    </source>
</evidence>
<accession>A0ABW7GJU6</accession>
<keyword evidence="3" id="KW-1185">Reference proteome</keyword>
<comment type="caution">
    <text evidence="2">The sequence shown here is derived from an EMBL/GenBank/DDBJ whole genome shotgun (WGS) entry which is preliminary data.</text>
</comment>
<dbReference type="PANTHER" id="PTHR42673:SF21">
    <property type="entry name" value="GLUTATHIONE S-TRANSFERASE YFCF"/>
    <property type="match status" value="1"/>
</dbReference>
<dbReference type="Pfam" id="PF13417">
    <property type="entry name" value="GST_N_3"/>
    <property type="match status" value="1"/>
</dbReference>
<protein>
    <submittedName>
        <fullName evidence="2">Glutathione S-transferase</fullName>
        <ecNumber evidence="2">2.5.1.18</ecNumber>
    </submittedName>
</protein>
<dbReference type="InterPro" id="IPR036282">
    <property type="entry name" value="Glutathione-S-Trfase_C_sf"/>
</dbReference>
<dbReference type="CDD" id="cd03205">
    <property type="entry name" value="GST_C_6"/>
    <property type="match status" value="1"/>
</dbReference>
<dbReference type="CDD" id="cd00570">
    <property type="entry name" value="GST_N_family"/>
    <property type="match status" value="1"/>
</dbReference>
<dbReference type="InterPro" id="IPR004045">
    <property type="entry name" value="Glutathione_S-Trfase_N"/>
</dbReference>
<dbReference type="InterPro" id="IPR036249">
    <property type="entry name" value="Thioredoxin-like_sf"/>
</dbReference>
<dbReference type="PROSITE" id="PS50404">
    <property type="entry name" value="GST_NTER"/>
    <property type="match status" value="1"/>
</dbReference>
<organism evidence="2 3">
    <name type="scientific">Pelomonas lactea</name>
    <dbReference type="NCBI Taxonomy" id="3299030"/>
    <lineage>
        <taxon>Bacteria</taxon>
        <taxon>Pseudomonadati</taxon>
        <taxon>Pseudomonadota</taxon>
        <taxon>Betaproteobacteria</taxon>
        <taxon>Burkholderiales</taxon>
        <taxon>Sphaerotilaceae</taxon>
        <taxon>Roseateles</taxon>
    </lineage>
</organism>